<dbReference type="InterPro" id="IPR029491">
    <property type="entry name" value="Helicase_HTH"/>
</dbReference>
<protein>
    <submittedName>
        <fullName evidence="2">Uncharacterized protein YpbB</fullName>
    </submittedName>
</protein>
<dbReference type="PIRSF" id="PIRSF021350">
    <property type="entry name" value="UCP021350"/>
    <property type="match status" value="1"/>
</dbReference>
<dbReference type="STRING" id="1122204.SAMN05421781_0727"/>
<dbReference type="InterPro" id="IPR008308">
    <property type="entry name" value="YpbB-like"/>
</dbReference>
<organism evidence="2 3">
    <name type="scientific">Marinococcus luteus</name>
    <dbReference type="NCBI Taxonomy" id="1122204"/>
    <lineage>
        <taxon>Bacteria</taxon>
        <taxon>Bacillati</taxon>
        <taxon>Bacillota</taxon>
        <taxon>Bacilli</taxon>
        <taxon>Bacillales</taxon>
        <taxon>Bacillaceae</taxon>
        <taxon>Marinococcus</taxon>
    </lineage>
</organism>
<proteinExistence type="predicted"/>
<sequence>MLFQEAMILIALKRLRGERTDASAYHLLSGKRSSQTITDAKWFQSKDLFGALPALDKPQFESITSSFYQRGWLEAGGVPGAEASAAIEPREKIVEEAGFDGWTYRDTGRQFWRRIALLIQTLSHLYQQKKQFVPIIQDVAAQQWVKRKLGAWGPEKYTVMTRLYEEMTDCLHELKEVQAFIFAYRLTGAETLGKTTEQIARLQGMEKAEIEYLFQGTVHALIKKAETHPGTVLHECLDAGGNPQLTVTAEKTLDFINKGLSLEGIAHARRLKESTIEDHFVEIAGEIEGFSIDDLVPPEQQEAIRRTAASLDTFKLKALKEQLDSDVTYFAIRLALAKGGEKGERKNRSAE</sequence>
<dbReference type="AlphaFoldDB" id="A0A1H2RE88"/>
<dbReference type="Proteomes" id="UP000199488">
    <property type="component" value="Unassembled WGS sequence"/>
</dbReference>
<evidence type="ECO:0000313" key="2">
    <source>
        <dbReference type="EMBL" id="SDW17752.1"/>
    </source>
</evidence>
<gene>
    <name evidence="2" type="ORF">SAMN05421781_0727</name>
</gene>
<feature type="domain" description="Helicase Helix-turn-helix" evidence="1">
    <location>
        <begin position="248"/>
        <end position="336"/>
    </location>
</feature>
<reference evidence="2 3" key="1">
    <citation type="submission" date="2016-10" db="EMBL/GenBank/DDBJ databases">
        <authorList>
            <person name="de Groot N.N."/>
        </authorList>
    </citation>
    <scope>NUCLEOTIDE SEQUENCE [LARGE SCALE GENOMIC DNA]</scope>
    <source>
        <strain evidence="2 3">DSM 23126</strain>
    </source>
</reference>
<dbReference type="Pfam" id="PF14493">
    <property type="entry name" value="HTH_40"/>
    <property type="match status" value="1"/>
</dbReference>
<evidence type="ECO:0000259" key="1">
    <source>
        <dbReference type="Pfam" id="PF14493"/>
    </source>
</evidence>
<accession>A0A1H2RE88</accession>
<dbReference type="RefSeq" id="WP_176967632.1">
    <property type="nucleotide sequence ID" value="NZ_FNNC01000001.1"/>
</dbReference>
<evidence type="ECO:0000313" key="3">
    <source>
        <dbReference type="Proteomes" id="UP000199488"/>
    </source>
</evidence>
<keyword evidence="3" id="KW-1185">Reference proteome</keyword>
<dbReference type="EMBL" id="FNNC01000001">
    <property type="protein sequence ID" value="SDW17752.1"/>
    <property type="molecule type" value="Genomic_DNA"/>
</dbReference>
<name>A0A1H2RE88_9BACI</name>